<accession>A0A833V5V7</accession>
<feature type="compositionally biased region" description="Basic and acidic residues" evidence="2">
    <location>
        <begin position="181"/>
        <end position="192"/>
    </location>
</feature>
<dbReference type="Pfam" id="PF03134">
    <property type="entry name" value="TB2_DP1_HVA22"/>
    <property type="match status" value="1"/>
</dbReference>
<dbReference type="GO" id="GO:0016020">
    <property type="term" value="C:membrane"/>
    <property type="evidence" value="ECO:0007669"/>
    <property type="project" value="UniProtKB-SubCell"/>
</dbReference>
<comment type="subcellular location">
    <subcellularLocation>
        <location evidence="1">Membrane</location>
        <topology evidence="1">Multi-pass membrane protein</topology>
    </subcellularLocation>
</comment>
<dbReference type="EMBL" id="SWLB01000020">
    <property type="protein sequence ID" value="KAF3325512.1"/>
    <property type="molecule type" value="Genomic_DNA"/>
</dbReference>
<dbReference type="OrthoDB" id="10009287at2759"/>
<comment type="caution">
    <text evidence="3">The sequence shown here is derived from an EMBL/GenBank/DDBJ whole genome shotgun (WGS) entry which is preliminary data.</text>
</comment>
<sequence length="192" mass="21426">MELIGSQLSGDVGLKVLLSPLSSNIVARTACCAVGIGLPVYSTFKAIEKKDLIAQEKWLVYWAVYGSFTVAEIFSDKILSWVPLYYHAKLAFLIWLQLPPNYGAKQLYAKYLKKFLLKHQARIDKILSMATNEINKFISSHQVEIDFLRAVAFKCATTAKEIVSNTNPESSINGQNSPGRRLTDGSDPEHDN</sequence>
<feature type="region of interest" description="Disordered" evidence="2">
    <location>
        <begin position="166"/>
        <end position="192"/>
    </location>
</feature>
<evidence type="ECO:0000256" key="1">
    <source>
        <dbReference type="RuleBase" id="RU362006"/>
    </source>
</evidence>
<reference evidence="3" key="1">
    <citation type="submission" date="2020-01" db="EMBL/GenBank/DDBJ databases">
        <title>Genome sequence of Kobresia littledalei, the first chromosome-level genome in the family Cyperaceae.</title>
        <authorList>
            <person name="Qu G."/>
        </authorList>
    </citation>
    <scope>NUCLEOTIDE SEQUENCE</scope>
    <source>
        <strain evidence="3">C.B.Clarke</strain>
        <tissue evidence="3">Leaf</tissue>
    </source>
</reference>
<gene>
    <name evidence="3" type="ORF">FCM35_KLT10583</name>
</gene>
<feature type="compositionally biased region" description="Polar residues" evidence="2">
    <location>
        <begin position="166"/>
        <end position="178"/>
    </location>
</feature>
<protein>
    <recommendedName>
        <fullName evidence="1">HVA22-like protein</fullName>
    </recommendedName>
</protein>
<evidence type="ECO:0000313" key="4">
    <source>
        <dbReference type="Proteomes" id="UP000623129"/>
    </source>
</evidence>
<dbReference type="PANTHER" id="PTHR12300:SF176">
    <property type="entry name" value="HVA22-LIKE PROTEIN"/>
    <property type="match status" value="1"/>
</dbReference>
<name>A0A833V5V7_9POAL</name>
<dbReference type="Proteomes" id="UP000623129">
    <property type="component" value="Unassembled WGS sequence"/>
</dbReference>
<organism evidence="3 4">
    <name type="scientific">Carex littledalei</name>
    <dbReference type="NCBI Taxonomy" id="544730"/>
    <lineage>
        <taxon>Eukaryota</taxon>
        <taxon>Viridiplantae</taxon>
        <taxon>Streptophyta</taxon>
        <taxon>Embryophyta</taxon>
        <taxon>Tracheophyta</taxon>
        <taxon>Spermatophyta</taxon>
        <taxon>Magnoliopsida</taxon>
        <taxon>Liliopsida</taxon>
        <taxon>Poales</taxon>
        <taxon>Cyperaceae</taxon>
        <taxon>Cyperoideae</taxon>
        <taxon>Cariceae</taxon>
        <taxon>Carex</taxon>
        <taxon>Carex subgen. Euthyceras</taxon>
    </lineage>
</organism>
<evidence type="ECO:0000313" key="3">
    <source>
        <dbReference type="EMBL" id="KAF3325512.1"/>
    </source>
</evidence>
<dbReference type="PANTHER" id="PTHR12300">
    <property type="entry name" value="HVA22-LIKE PROTEINS"/>
    <property type="match status" value="1"/>
</dbReference>
<evidence type="ECO:0000256" key="2">
    <source>
        <dbReference type="SAM" id="MobiDB-lite"/>
    </source>
</evidence>
<keyword evidence="4" id="KW-1185">Reference proteome</keyword>
<proteinExistence type="inferred from homology"/>
<comment type="similarity">
    <text evidence="1">Belongs to the DP1 family.</text>
</comment>
<dbReference type="InterPro" id="IPR004345">
    <property type="entry name" value="TB2_DP1_HVA22"/>
</dbReference>
<dbReference type="AlphaFoldDB" id="A0A833V5V7"/>